<dbReference type="AlphaFoldDB" id="A0A943D6Y2"/>
<protein>
    <submittedName>
        <fullName evidence="1">Tail protein X</fullName>
    </submittedName>
</protein>
<gene>
    <name evidence="1" type="ORF">KHY36_02070</name>
</gene>
<comment type="caution">
    <text evidence="1">The sequence shown here is derived from an EMBL/GenBank/DDBJ whole genome shotgun (WGS) entry which is preliminary data.</text>
</comment>
<dbReference type="InterPro" id="IPR008861">
    <property type="entry name" value="GpX-like"/>
</dbReference>
<proteinExistence type="predicted"/>
<dbReference type="InterPro" id="IPR036779">
    <property type="entry name" value="LysM_dom_sf"/>
</dbReference>
<evidence type="ECO:0000313" key="2">
    <source>
        <dbReference type="Proteomes" id="UP000759273"/>
    </source>
</evidence>
<name>A0A943D6Y2_9FIRM</name>
<accession>A0A943D6Y2</accession>
<dbReference type="Proteomes" id="UP000759273">
    <property type="component" value="Unassembled WGS sequence"/>
</dbReference>
<reference evidence="1" key="1">
    <citation type="submission" date="2021-02" db="EMBL/GenBank/DDBJ databases">
        <title>Infant gut strain persistence is associated with maternal origin, phylogeny, and functional potential including surface adhesion and iron acquisition.</title>
        <authorList>
            <person name="Lou Y.C."/>
        </authorList>
    </citation>
    <scope>NUCLEOTIDE SEQUENCE</scope>
    <source>
        <strain evidence="1">L3_101_000M1_dasL3_101_000M1_concoct_87</strain>
    </source>
</reference>
<dbReference type="Gene3D" id="3.10.350.10">
    <property type="entry name" value="LysM domain"/>
    <property type="match status" value="1"/>
</dbReference>
<organism evidence="1 2">
    <name type="scientific">Subdoligranulum variabile</name>
    <dbReference type="NCBI Taxonomy" id="214851"/>
    <lineage>
        <taxon>Bacteria</taxon>
        <taxon>Bacillati</taxon>
        <taxon>Bacillota</taxon>
        <taxon>Clostridia</taxon>
        <taxon>Eubacteriales</taxon>
        <taxon>Oscillospiraceae</taxon>
        <taxon>Subdoligranulum</taxon>
    </lineage>
</organism>
<evidence type="ECO:0000313" key="1">
    <source>
        <dbReference type="EMBL" id="MBS5331300.1"/>
    </source>
</evidence>
<dbReference type="EMBL" id="JAGZGG010000003">
    <property type="protein sequence ID" value="MBS5331300.1"/>
    <property type="molecule type" value="Genomic_DNA"/>
</dbReference>
<dbReference type="Pfam" id="PF05489">
    <property type="entry name" value="Phage_tail_X"/>
    <property type="match status" value="1"/>
</dbReference>
<sequence>MTYTTVQGDMWDSIAYKIFGNVAATDQLMALNQQYLHTYIFSAGIVLTLPEAKTESEQPTGMVPWKKVDA</sequence>